<protein>
    <submittedName>
        <fullName evidence="2">Protein containing YopX protein domain protein</fullName>
    </submittedName>
</protein>
<feature type="domain" description="YopX protein" evidence="1">
    <location>
        <begin position="1"/>
        <end position="77"/>
    </location>
</feature>
<dbReference type="EMBL" id="AJWZ01006158">
    <property type="protein sequence ID" value="EKC60577.1"/>
    <property type="molecule type" value="Genomic_DNA"/>
</dbReference>
<feature type="non-terminal residue" evidence="2">
    <location>
        <position position="1"/>
    </location>
</feature>
<dbReference type="InterPro" id="IPR019096">
    <property type="entry name" value="YopX_protein"/>
</dbReference>
<name>K1SIW4_9ZZZZ</name>
<reference evidence="2" key="1">
    <citation type="journal article" date="2013" name="Environ. Microbiol.">
        <title>Microbiota from the distal guts of lean and obese adolescents exhibit partial functional redundancy besides clear differences in community structure.</title>
        <authorList>
            <person name="Ferrer M."/>
            <person name="Ruiz A."/>
            <person name="Lanza F."/>
            <person name="Haange S.B."/>
            <person name="Oberbach A."/>
            <person name="Till H."/>
            <person name="Bargiela R."/>
            <person name="Campoy C."/>
            <person name="Segura M.T."/>
            <person name="Richter M."/>
            <person name="von Bergen M."/>
            <person name="Seifert J."/>
            <person name="Suarez A."/>
        </authorList>
    </citation>
    <scope>NUCLEOTIDE SEQUENCE</scope>
</reference>
<dbReference type="AlphaFoldDB" id="K1SIW4"/>
<proteinExistence type="predicted"/>
<dbReference type="SUPFAM" id="SSF159006">
    <property type="entry name" value="YopX-like"/>
    <property type="match status" value="1"/>
</dbReference>
<organism evidence="2">
    <name type="scientific">human gut metagenome</name>
    <dbReference type="NCBI Taxonomy" id="408170"/>
    <lineage>
        <taxon>unclassified sequences</taxon>
        <taxon>metagenomes</taxon>
        <taxon>organismal metagenomes</taxon>
    </lineage>
</organism>
<accession>K1SIW4</accession>
<gene>
    <name evidence="2" type="ORF">OBE_08905</name>
</gene>
<sequence length="91" mass="10597">LFDKNGTKIFEGDIVVYYTNTNRATNKEFHEVVFETRGESGYFGIKISNIETWQFCLEVPAKLMEIIGNIYDNPELIGGETNERRRNLEQM</sequence>
<dbReference type="InterPro" id="IPR023385">
    <property type="entry name" value="YopX-like_C"/>
</dbReference>
<comment type="caution">
    <text evidence="2">The sequence shown here is derived from an EMBL/GenBank/DDBJ whole genome shotgun (WGS) entry which is preliminary data.</text>
</comment>
<dbReference type="Pfam" id="PF09643">
    <property type="entry name" value="YopX"/>
    <property type="match status" value="1"/>
</dbReference>
<evidence type="ECO:0000313" key="2">
    <source>
        <dbReference type="EMBL" id="EKC60577.1"/>
    </source>
</evidence>
<dbReference type="Gene3D" id="2.30.30.290">
    <property type="entry name" value="YopX-like domains"/>
    <property type="match status" value="1"/>
</dbReference>
<evidence type="ECO:0000259" key="1">
    <source>
        <dbReference type="Pfam" id="PF09643"/>
    </source>
</evidence>